<dbReference type="InterPro" id="IPR019800">
    <property type="entry name" value="Glyco_hydro_3_AS"/>
</dbReference>
<evidence type="ECO:0000256" key="2">
    <source>
        <dbReference type="ARBA" id="ARBA00005336"/>
    </source>
</evidence>
<comment type="similarity">
    <text evidence="2 7">Belongs to the glycosyl hydrolase 3 family.</text>
</comment>
<keyword evidence="4 7" id="KW-0378">Hydrolase</keyword>
<dbReference type="InterPro" id="IPR036881">
    <property type="entry name" value="Glyco_hydro_3_C_sf"/>
</dbReference>
<gene>
    <name evidence="8" type="ORF">CI109_100796</name>
</gene>
<reference evidence="8" key="1">
    <citation type="submission" date="2017-08" db="EMBL/GenBank/DDBJ databases">
        <authorList>
            <person name="Cuomo C."/>
            <person name="Billmyre B."/>
            <person name="Heitman J."/>
        </authorList>
    </citation>
    <scope>NUCLEOTIDE SEQUENCE</scope>
    <source>
        <strain evidence="8">CBS 12478</strain>
    </source>
</reference>
<evidence type="ECO:0000256" key="1">
    <source>
        <dbReference type="ARBA" id="ARBA00000448"/>
    </source>
</evidence>
<dbReference type="Proteomes" id="UP000322225">
    <property type="component" value="Chromosome 2"/>
</dbReference>
<dbReference type="RefSeq" id="XP_031859563.1">
    <property type="nucleotide sequence ID" value="XM_032006169.1"/>
</dbReference>
<dbReference type="AlphaFoldDB" id="A0A5M6BYX0"/>
<protein>
    <recommendedName>
        <fullName evidence="3 7">beta-glucosidase</fullName>
        <ecNumber evidence="3 7">3.2.1.21</ecNumber>
    </recommendedName>
</protein>
<keyword evidence="7" id="KW-0624">Polysaccharide degradation</keyword>
<dbReference type="PROSITE" id="PS00775">
    <property type="entry name" value="GLYCOSYL_HYDROL_F3"/>
    <property type="match status" value="1"/>
</dbReference>
<dbReference type="InterPro" id="IPR001764">
    <property type="entry name" value="Glyco_hydro_3_N"/>
</dbReference>
<dbReference type="InterPro" id="IPR036962">
    <property type="entry name" value="Glyco_hydro_3_N_sf"/>
</dbReference>
<dbReference type="EC" id="3.2.1.21" evidence="3 7"/>
<evidence type="ECO:0000313" key="8">
    <source>
        <dbReference type="EMBL" id="WWD16370.1"/>
    </source>
</evidence>
<dbReference type="PANTHER" id="PTHR42715:SF10">
    <property type="entry name" value="BETA-GLUCOSIDASE"/>
    <property type="match status" value="1"/>
</dbReference>
<comment type="catalytic activity">
    <reaction evidence="1 7">
        <text>Hydrolysis of terminal, non-reducing beta-D-glucosyl residues with release of beta-D-glucose.</text>
        <dbReference type="EC" id="3.2.1.21"/>
    </reaction>
</comment>
<evidence type="ECO:0000313" key="9">
    <source>
        <dbReference type="Proteomes" id="UP000322225"/>
    </source>
</evidence>
<dbReference type="InterPro" id="IPR017853">
    <property type="entry name" value="GH"/>
</dbReference>
<evidence type="ECO:0000256" key="6">
    <source>
        <dbReference type="ARBA" id="ARBA00023295"/>
    </source>
</evidence>
<dbReference type="PANTHER" id="PTHR42715">
    <property type="entry name" value="BETA-GLUCOSIDASE"/>
    <property type="match status" value="1"/>
</dbReference>
<dbReference type="InterPro" id="IPR050288">
    <property type="entry name" value="Cellulose_deg_GH3"/>
</dbReference>
<evidence type="ECO:0000256" key="5">
    <source>
        <dbReference type="ARBA" id="ARBA00023277"/>
    </source>
</evidence>
<organism evidence="8 9">
    <name type="scientific">Kwoniella shandongensis</name>
    <dbReference type="NCBI Taxonomy" id="1734106"/>
    <lineage>
        <taxon>Eukaryota</taxon>
        <taxon>Fungi</taxon>
        <taxon>Dikarya</taxon>
        <taxon>Basidiomycota</taxon>
        <taxon>Agaricomycotina</taxon>
        <taxon>Tremellomycetes</taxon>
        <taxon>Tremellales</taxon>
        <taxon>Cryptococcaceae</taxon>
        <taxon>Kwoniella</taxon>
    </lineage>
</organism>
<dbReference type="Pfam" id="PF01915">
    <property type="entry name" value="Glyco_hydro_3_C"/>
    <property type="match status" value="1"/>
</dbReference>
<dbReference type="InterPro" id="IPR013783">
    <property type="entry name" value="Ig-like_fold"/>
</dbReference>
<dbReference type="SMART" id="SM01217">
    <property type="entry name" value="Fn3_like"/>
    <property type="match status" value="1"/>
</dbReference>
<comment type="pathway">
    <text evidence="7">Glycan metabolism; cellulose degradation.</text>
</comment>
<dbReference type="Pfam" id="PF07691">
    <property type="entry name" value="PA14"/>
    <property type="match status" value="1"/>
</dbReference>
<keyword evidence="9" id="KW-1185">Reference proteome</keyword>
<dbReference type="Gene3D" id="2.60.40.10">
    <property type="entry name" value="Immunoglobulins"/>
    <property type="match status" value="1"/>
</dbReference>
<keyword evidence="6 7" id="KW-0326">Glycosidase</keyword>
<dbReference type="Gene3D" id="3.20.20.300">
    <property type="entry name" value="Glycoside hydrolase, family 3, N-terminal domain"/>
    <property type="match status" value="1"/>
</dbReference>
<dbReference type="FunFam" id="3.20.20.300:FF:000006">
    <property type="entry name" value="Beta-glucosidase H"/>
    <property type="match status" value="1"/>
</dbReference>
<dbReference type="InterPro" id="IPR002772">
    <property type="entry name" value="Glyco_hydro_3_C"/>
</dbReference>
<dbReference type="SUPFAM" id="SSF52279">
    <property type="entry name" value="Beta-D-glucan exohydrolase, C-terminal domain"/>
    <property type="match status" value="1"/>
</dbReference>
<keyword evidence="5 7" id="KW-0119">Carbohydrate metabolism</keyword>
<dbReference type="Pfam" id="PF14310">
    <property type="entry name" value="Fn3-like"/>
    <property type="match status" value="1"/>
</dbReference>
<dbReference type="InterPro" id="IPR026891">
    <property type="entry name" value="Fn3-like"/>
</dbReference>
<dbReference type="InterPro" id="IPR037524">
    <property type="entry name" value="PA14/GLEYA"/>
</dbReference>
<dbReference type="KEGG" id="ksn:43590322"/>
<reference evidence="8" key="2">
    <citation type="submission" date="2024-01" db="EMBL/GenBank/DDBJ databases">
        <title>Comparative genomics of Cryptococcus and Kwoniella reveals pathogenesis evolution and contrasting modes of karyotype evolution via chromosome fusion or intercentromeric recombination.</title>
        <authorList>
            <person name="Coelho M.A."/>
            <person name="David-Palma M."/>
            <person name="Shea T."/>
            <person name="Bowers K."/>
            <person name="McGinley-Smith S."/>
            <person name="Mohammad A.W."/>
            <person name="Gnirke A."/>
            <person name="Yurkov A.M."/>
            <person name="Nowrousian M."/>
            <person name="Sun S."/>
            <person name="Cuomo C.A."/>
            <person name="Heitman J."/>
        </authorList>
    </citation>
    <scope>NUCLEOTIDE SEQUENCE</scope>
    <source>
        <strain evidence="8">CBS 12478</strain>
    </source>
</reference>
<evidence type="ECO:0000256" key="4">
    <source>
        <dbReference type="ARBA" id="ARBA00022801"/>
    </source>
</evidence>
<dbReference type="InterPro" id="IPR011658">
    <property type="entry name" value="PA14_dom"/>
</dbReference>
<proteinExistence type="inferred from homology"/>
<dbReference type="GO" id="GO:0030245">
    <property type="term" value="P:cellulose catabolic process"/>
    <property type="evidence" value="ECO:0007669"/>
    <property type="project" value="UniProtKB-UniPathway"/>
</dbReference>
<dbReference type="GO" id="GO:0008422">
    <property type="term" value="F:beta-glucosidase activity"/>
    <property type="evidence" value="ECO:0007669"/>
    <property type="project" value="UniProtKB-EC"/>
</dbReference>
<evidence type="ECO:0000256" key="7">
    <source>
        <dbReference type="RuleBase" id="RU361161"/>
    </source>
</evidence>
<dbReference type="Gene3D" id="3.40.50.1700">
    <property type="entry name" value="Glycoside hydrolase family 3 C-terminal domain"/>
    <property type="match status" value="1"/>
</dbReference>
<dbReference type="PROSITE" id="PS51820">
    <property type="entry name" value="PA14"/>
    <property type="match status" value="1"/>
</dbReference>
<evidence type="ECO:0000256" key="3">
    <source>
        <dbReference type="ARBA" id="ARBA00012744"/>
    </source>
</evidence>
<dbReference type="Pfam" id="PF00933">
    <property type="entry name" value="Glyco_hydro_3"/>
    <property type="match status" value="1"/>
</dbReference>
<dbReference type="SUPFAM" id="SSF51445">
    <property type="entry name" value="(Trans)glycosidases"/>
    <property type="match status" value="1"/>
</dbReference>
<dbReference type="OrthoDB" id="47059at2759"/>
<sequence length="872" mass="96287">MRSDPKQNSVPKTNADMDRSFLNASVPDLLKQLSTEEKISLLAGKDWWNTIPIPRLNVPSIKVTDGPNGARGDSFYHMTPAVALPCATSLGATFSKPLIEKAGILLANETKARNAICLLAPTINIQRSPLGGRAFESFSEDPTLSGHIAAAYVNGLQSQGVSATIKHFVGNDQEHERMGEDSIIAPRPLREIYLRPFQIAQRLSKPRAYMTSYNKVNGTHCSENEWLLKELLRKEWGHDGLIMSDWYGTYSVSEAINAGLNLEMPGEAKWRTQMLVTHLIQAHKIDPRQLDRVAGEVLQWVQGLVKLNEELVYSPPSKEKTRDEAKESDARLLRQLGGEGIVLLKNDSDILPVVGPKKIAVIGPNAKASVLTGGGSAQLRAAWSSTPYEGLEANAPKDVELSYWLGAITAKYLPVLGSEFTHPDGSAGFELRHYAIDEDGEQVSEPAVVETWNNSDMLMADFSNPALGTHFFTELNAVFTPPETTEWEFSLTVTGKAWLWMDDKLVVDNSKDQIKGEAYFGCGTIEKKATIKVEKGKKYTLRMLHDTRPPPAGATENNTPFITKGIRVGAFPVINQDQAIRDAASLAASSDVAVIVAGLNSDWESEGYDRPDLSLPLRTNELIEAVAEANPNTVVVIQAGSAVSMPWIDQVKGVVYAWYLGNETGNAIADIIYGTQNPSGRLPISLPKREKDIAAQLNFKSARTKIHYEEGIWVGYKGHNARGIEPLFPFGHGLSYTTFDYESLKIIHPPPATVQTSDEWKVKVGVTVTNTGKKTGSHSVHFYVSPPDETSTGLRNPQWTLQAFEKVYDLQPGESRDVEVVLDKYAVSHWDELWNTWRAELGEWTVRVGVDAQTMKGEAKFTIENDLEWRGL</sequence>
<dbReference type="PRINTS" id="PR00133">
    <property type="entry name" value="GLHYDRLASE3"/>
</dbReference>
<accession>A0A5M6BYX0</accession>
<dbReference type="EMBL" id="CP144052">
    <property type="protein sequence ID" value="WWD16370.1"/>
    <property type="molecule type" value="Genomic_DNA"/>
</dbReference>
<dbReference type="GeneID" id="43590322"/>
<dbReference type="Gene3D" id="2.60.120.260">
    <property type="entry name" value="Galactose-binding domain-like"/>
    <property type="match status" value="1"/>
</dbReference>
<name>A0A5M6BYX0_9TREE</name>